<dbReference type="AlphaFoldDB" id="A0A6J6BRQ4"/>
<gene>
    <name evidence="1" type="ORF">UFOPK1413_00736</name>
</gene>
<proteinExistence type="predicted"/>
<organism evidence="1">
    <name type="scientific">freshwater metagenome</name>
    <dbReference type="NCBI Taxonomy" id="449393"/>
    <lineage>
        <taxon>unclassified sequences</taxon>
        <taxon>metagenomes</taxon>
        <taxon>ecological metagenomes</taxon>
    </lineage>
</organism>
<dbReference type="EMBL" id="CAEZSG010000111">
    <property type="protein sequence ID" value="CAB4541103.1"/>
    <property type="molecule type" value="Genomic_DNA"/>
</dbReference>
<sequence length="101" mass="11079">MCRRFFTCRNVDRAQRVWDSGDWLHSGPHAQDLSGAHATFNATRSIAQPLEAIALNDFIVCGTSGSAGRLEAVTDLYPLDCLNTHKSPCQARVKSAIPVHK</sequence>
<evidence type="ECO:0000313" key="1">
    <source>
        <dbReference type="EMBL" id="CAB4541103.1"/>
    </source>
</evidence>
<accession>A0A6J6BRQ4</accession>
<name>A0A6J6BRQ4_9ZZZZ</name>
<protein>
    <submittedName>
        <fullName evidence="1">Unannotated protein</fullName>
    </submittedName>
</protein>
<reference evidence="1" key="1">
    <citation type="submission" date="2020-05" db="EMBL/GenBank/DDBJ databases">
        <authorList>
            <person name="Chiriac C."/>
            <person name="Salcher M."/>
            <person name="Ghai R."/>
            <person name="Kavagutti S V."/>
        </authorList>
    </citation>
    <scope>NUCLEOTIDE SEQUENCE</scope>
</reference>